<accession>A0ABX3CDV7</accession>
<name>A0ABX3CDV7_9NEIS</name>
<keyword evidence="2" id="KW-1185">Reference proteome</keyword>
<evidence type="ECO:0000313" key="1">
    <source>
        <dbReference type="EMBL" id="OHX20470.1"/>
    </source>
</evidence>
<gene>
    <name evidence="1" type="ORF">BI344_08375</name>
</gene>
<comment type="caution">
    <text evidence="1">The sequence shown here is derived from an EMBL/GenBank/DDBJ whole genome shotgun (WGS) entry which is preliminary data.</text>
</comment>
<organism evidence="1 2">
    <name type="scientific">Chromobacterium sphagni</name>
    <dbReference type="NCBI Taxonomy" id="1903179"/>
    <lineage>
        <taxon>Bacteria</taxon>
        <taxon>Pseudomonadati</taxon>
        <taxon>Pseudomonadota</taxon>
        <taxon>Betaproteobacteria</taxon>
        <taxon>Neisseriales</taxon>
        <taxon>Chromobacteriaceae</taxon>
        <taxon>Chromobacterium</taxon>
    </lineage>
</organism>
<reference evidence="1 2" key="1">
    <citation type="submission" date="2016-09" db="EMBL/GenBank/DDBJ databases">
        <title>Chromobacterium muskegensis sp. nov., an insecticidal bacterium isolated from Sphagnum bogs.</title>
        <authorList>
            <person name="Sparks M.E."/>
            <person name="Blackburn M.B."/>
            <person name="Gundersen-Rindal D.E."/>
            <person name="Mitchell A."/>
            <person name="Farrar R."/>
            <person name="Kuhar D."/>
        </authorList>
    </citation>
    <scope>NUCLEOTIDE SEQUENCE [LARGE SCALE GENOMIC DNA]</scope>
    <source>
        <strain evidence="1 2">14B-1</strain>
    </source>
</reference>
<proteinExistence type="predicted"/>
<evidence type="ECO:0000313" key="2">
    <source>
        <dbReference type="Proteomes" id="UP000180280"/>
    </source>
</evidence>
<dbReference type="EMBL" id="MKCT01000017">
    <property type="protein sequence ID" value="OHX20470.1"/>
    <property type="molecule type" value="Genomic_DNA"/>
</dbReference>
<sequence length="231" mass="26559">MDVSIADLDGQILDGLDFCSKSYALFEKLRAEPGGIERFRMRSERGAVKRLLDEIMPICRYVQHYYRAGRYISVRWVEGSQHYDAELHQRGDYVAQGYYEKLAYLEVTSAMHPNQHWVRKMLNRGEVVYAPKGIDASRNTPLKSEPVVFGNHEHVLNFVPIVVESIRKKSAVAYPRHTSLVIQCCLNNIYMVDDWKLLVAEVEKQVASSPFLEILLMDECTQRATALTLTM</sequence>
<protein>
    <submittedName>
        <fullName evidence="1">Uncharacterized protein</fullName>
    </submittedName>
</protein>
<dbReference type="Proteomes" id="UP000180280">
    <property type="component" value="Unassembled WGS sequence"/>
</dbReference>
<dbReference type="RefSeq" id="WP_071112890.1">
    <property type="nucleotide sequence ID" value="NZ_MKCT01000017.1"/>
</dbReference>